<gene>
    <name evidence="1" type="ORF">GCM10009554_14390</name>
</gene>
<reference evidence="2" key="1">
    <citation type="journal article" date="2019" name="Int. J. Syst. Evol. Microbiol.">
        <title>The Global Catalogue of Microorganisms (GCM) 10K type strain sequencing project: providing services to taxonomists for standard genome sequencing and annotation.</title>
        <authorList>
            <consortium name="The Broad Institute Genomics Platform"/>
            <consortium name="The Broad Institute Genome Sequencing Center for Infectious Disease"/>
            <person name="Wu L."/>
            <person name="Ma J."/>
        </authorList>
    </citation>
    <scope>NUCLEOTIDE SEQUENCE [LARGE SCALE GENOMIC DNA]</scope>
    <source>
        <strain evidence="2">JCM 10977</strain>
    </source>
</reference>
<dbReference type="EMBL" id="BAAAHK010000003">
    <property type="protein sequence ID" value="GAA0930841.1"/>
    <property type="molecule type" value="Genomic_DNA"/>
</dbReference>
<accession>A0ABP4A6M4</accession>
<evidence type="ECO:0000313" key="1">
    <source>
        <dbReference type="EMBL" id="GAA0930841.1"/>
    </source>
</evidence>
<comment type="caution">
    <text evidence="1">The sequence shown here is derived from an EMBL/GenBank/DDBJ whole genome shotgun (WGS) entry which is preliminary data.</text>
</comment>
<organism evidence="1 2">
    <name type="scientific">Kribbella koreensis</name>
    <dbReference type="NCBI Taxonomy" id="57909"/>
    <lineage>
        <taxon>Bacteria</taxon>
        <taxon>Bacillati</taxon>
        <taxon>Actinomycetota</taxon>
        <taxon>Actinomycetes</taxon>
        <taxon>Propionibacteriales</taxon>
        <taxon>Kribbellaceae</taxon>
        <taxon>Kribbella</taxon>
    </lineage>
</organism>
<keyword evidence="2" id="KW-1185">Reference proteome</keyword>
<evidence type="ECO:0000313" key="2">
    <source>
        <dbReference type="Proteomes" id="UP001500542"/>
    </source>
</evidence>
<name>A0ABP4A6M4_9ACTN</name>
<sequence>MYCENVSANPDSGRAITQSLVLSQNGSWLVTMSRIVSRGSTAYDSVKTARSVVSSVCAGCPPFGE</sequence>
<evidence type="ECO:0008006" key="3">
    <source>
        <dbReference type="Google" id="ProtNLM"/>
    </source>
</evidence>
<protein>
    <recommendedName>
        <fullName evidence="3">DUF1508 domain-containing protein</fullName>
    </recommendedName>
</protein>
<dbReference type="Proteomes" id="UP001500542">
    <property type="component" value="Unassembled WGS sequence"/>
</dbReference>
<proteinExistence type="predicted"/>